<dbReference type="STRING" id="1120995.SAMN02745245_01559"/>
<evidence type="ECO:0000313" key="6">
    <source>
        <dbReference type="EMBL" id="SHH53927.1"/>
    </source>
</evidence>
<dbReference type="InterPro" id="IPR013325">
    <property type="entry name" value="RNA_pol_sigma_r2"/>
</dbReference>
<dbReference type="SUPFAM" id="SSF88659">
    <property type="entry name" value="Sigma3 and sigma4 domains of RNA polymerase sigma factors"/>
    <property type="match status" value="1"/>
</dbReference>
<dbReference type="Proteomes" id="UP000184032">
    <property type="component" value="Unassembled WGS sequence"/>
</dbReference>
<dbReference type="EMBL" id="FQXI01000012">
    <property type="protein sequence ID" value="SHH53927.1"/>
    <property type="molecule type" value="Genomic_DNA"/>
</dbReference>
<proteinExistence type="predicted"/>
<keyword evidence="7" id="KW-1185">Reference proteome</keyword>
<dbReference type="Pfam" id="PF04545">
    <property type="entry name" value="Sigma70_r4"/>
    <property type="match status" value="1"/>
</dbReference>
<dbReference type="InterPro" id="IPR007630">
    <property type="entry name" value="RNA_pol_sigma70_r4"/>
</dbReference>
<sequence length="188" mass="22562">MYEIINELYLKARSGDRDAKAVLVSKLNPLIKSSIKKYCPIWDYFEDLYQDGVVVVLKCIELHNENKGTYLNFVKNYLRFYYLNTFKYLLKDENGKVPMEDEREELNLLEFLEDDFNMEEHFLNLELSSHLKLALNKLTHRQRQVVVLYYHYNFTHEKIGNILEISKWTVVNTKRRAIEILKEELLCI</sequence>
<evidence type="ECO:0000256" key="2">
    <source>
        <dbReference type="ARBA" id="ARBA00023082"/>
    </source>
</evidence>
<organism evidence="6 7">
    <name type="scientific">Anaerosphaera aminiphila DSM 21120</name>
    <dbReference type="NCBI Taxonomy" id="1120995"/>
    <lineage>
        <taxon>Bacteria</taxon>
        <taxon>Bacillati</taxon>
        <taxon>Bacillota</taxon>
        <taxon>Tissierellia</taxon>
        <taxon>Tissierellales</taxon>
        <taxon>Peptoniphilaceae</taxon>
        <taxon>Anaerosphaera</taxon>
    </lineage>
</organism>
<evidence type="ECO:0000256" key="1">
    <source>
        <dbReference type="ARBA" id="ARBA00023015"/>
    </source>
</evidence>
<dbReference type="Gene3D" id="1.20.140.160">
    <property type="match status" value="1"/>
</dbReference>
<keyword evidence="1" id="KW-0805">Transcription regulation</keyword>
<keyword evidence="4" id="KW-0804">Transcription</keyword>
<dbReference type="CDD" id="cd06171">
    <property type="entry name" value="Sigma70_r4"/>
    <property type="match status" value="1"/>
</dbReference>
<dbReference type="NCBIfam" id="TIGR02937">
    <property type="entry name" value="sigma70-ECF"/>
    <property type="match status" value="1"/>
</dbReference>
<dbReference type="OrthoDB" id="1707347at2"/>
<feature type="domain" description="RNA polymerase sigma-70 region 4" evidence="5">
    <location>
        <begin position="134"/>
        <end position="182"/>
    </location>
</feature>
<dbReference type="SUPFAM" id="SSF88946">
    <property type="entry name" value="Sigma2 domain of RNA polymerase sigma factors"/>
    <property type="match status" value="1"/>
</dbReference>
<dbReference type="InterPro" id="IPR013324">
    <property type="entry name" value="RNA_pol_sigma_r3/r4-like"/>
</dbReference>
<protein>
    <submittedName>
        <fullName evidence="6">RNA polymerase sporulation-specific sigma factor</fullName>
    </submittedName>
</protein>
<dbReference type="PANTHER" id="PTHR30385">
    <property type="entry name" value="SIGMA FACTOR F FLAGELLAR"/>
    <property type="match status" value="1"/>
</dbReference>
<dbReference type="InterPro" id="IPR014284">
    <property type="entry name" value="RNA_pol_sigma-70_dom"/>
</dbReference>
<evidence type="ECO:0000256" key="3">
    <source>
        <dbReference type="ARBA" id="ARBA00023125"/>
    </source>
</evidence>
<accession>A0A1M5TT24</accession>
<name>A0A1M5TT24_9FIRM</name>
<dbReference type="GO" id="GO:0003677">
    <property type="term" value="F:DNA binding"/>
    <property type="evidence" value="ECO:0007669"/>
    <property type="project" value="UniProtKB-KW"/>
</dbReference>
<keyword evidence="3" id="KW-0238">DNA-binding</keyword>
<dbReference type="AlphaFoldDB" id="A0A1M5TT24"/>
<keyword evidence="2" id="KW-0731">Sigma factor</keyword>
<dbReference type="RefSeq" id="WP_159430544.1">
    <property type="nucleotide sequence ID" value="NZ_FQXI01000012.1"/>
</dbReference>
<gene>
    <name evidence="6" type="ORF">SAMN02745245_01559</name>
</gene>
<dbReference type="GO" id="GO:0006352">
    <property type="term" value="P:DNA-templated transcription initiation"/>
    <property type="evidence" value="ECO:0007669"/>
    <property type="project" value="InterPro"/>
</dbReference>
<dbReference type="GO" id="GO:0016987">
    <property type="term" value="F:sigma factor activity"/>
    <property type="evidence" value="ECO:0007669"/>
    <property type="project" value="UniProtKB-KW"/>
</dbReference>
<reference evidence="6 7" key="1">
    <citation type="submission" date="2016-11" db="EMBL/GenBank/DDBJ databases">
        <authorList>
            <person name="Jaros S."/>
            <person name="Januszkiewicz K."/>
            <person name="Wedrychowicz H."/>
        </authorList>
    </citation>
    <scope>NUCLEOTIDE SEQUENCE [LARGE SCALE GENOMIC DNA]</scope>
    <source>
        <strain evidence="6 7">DSM 21120</strain>
    </source>
</reference>
<evidence type="ECO:0000259" key="5">
    <source>
        <dbReference type="Pfam" id="PF04545"/>
    </source>
</evidence>
<evidence type="ECO:0000313" key="7">
    <source>
        <dbReference type="Proteomes" id="UP000184032"/>
    </source>
</evidence>
<evidence type="ECO:0000256" key="4">
    <source>
        <dbReference type="ARBA" id="ARBA00023163"/>
    </source>
</evidence>